<dbReference type="SMART" id="SM00155">
    <property type="entry name" value="PLDc"/>
    <property type="match status" value="2"/>
</dbReference>
<dbReference type="CDD" id="cd09111">
    <property type="entry name" value="PLDc_ymdC_like_1"/>
    <property type="match status" value="1"/>
</dbReference>
<dbReference type="CDD" id="cd09113">
    <property type="entry name" value="PLDc_ymdC_like_2"/>
    <property type="match status" value="1"/>
</dbReference>
<evidence type="ECO:0000259" key="1">
    <source>
        <dbReference type="PROSITE" id="PS50035"/>
    </source>
</evidence>
<dbReference type="Gene3D" id="3.30.870.10">
    <property type="entry name" value="Endonuclease Chain A"/>
    <property type="match status" value="2"/>
</dbReference>
<name>A0A1P8Z7S7_ACIRA</name>
<protein>
    <submittedName>
        <fullName evidence="2">Phospholipase D</fullName>
        <ecNumber evidence="2">3.1.4.4</ecNumber>
    </submittedName>
</protein>
<dbReference type="SUPFAM" id="SSF56024">
    <property type="entry name" value="Phospholipase D/nuclease"/>
    <property type="match status" value="2"/>
</dbReference>
<dbReference type="Pfam" id="PF13091">
    <property type="entry name" value="PLDc_2"/>
    <property type="match status" value="2"/>
</dbReference>
<dbReference type="InterPro" id="IPR001736">
    <property type="entry name" value="PLipase_D/transphosphatidylase"/>
</dbReference>
<dbReference type="InterPro" id="IPR025202">
    <property type="entry name" value="PLD-like_dom"/>
</dbReference>
<dbReference type="AlphaFoldDB" id="A0A1P8Z7S7"/>
<reference evidence="2" key="1">
    <citation type="submission" date="2016-05" db="EMBL/GenBank/DDBJ databases">
        <authorList>
            <person name="Lavstsen T."/>
            <person name="Jespersen J.S."/>
        </authorList>
    </citation>
    <scope>NUCLEOTIDE SEQUENCE</scope>
    <source>
        <strain evidence="2">A2</strain>
    </source>
</reference>
<dbReference type="EMBL" id="KX263725">
    <property type="protein sequence ID" value="AQD20577.1"/>
    <property type="molecule type" value="Genomic_DNA"/>
</dbReference>
<feature type="domain" description="PLD phosphodiesterase" evidence="1">
    <location>
        <begin position="408"/>
        <end position="434"/>
    </location>
</feature>
<feature type="domain" description="PLD phosphodiesterase" evidence="1">
    <location>
        <begin position="163"/>
        <end position="190"/>
    </location>
</feature>
<dbReference type="PANTHER" id="PTHR21248">
    <property type="entry name" value="CARDIOLIPIN SYNTHASE"/>
    <property type="match status" value="1"/>
</dbReference>
<organism evidence="2">
    <name type="scientific">Acinetobacter radioresistens</name>
    <dbReference type="NCBI Taxonomy" id="40216"/>
    <lineage>
        <taxon>Bacteria</taxon>
        <taxon>Pseudomonadati</taxon>
        <taxon>Pseudomonadota</taxon>
        <taxon>Gammaproteobacteria</taxon>
        <taxon>Moraxellales</taxon>
        <taxon>Moraxellaceae</taxon>
        <taxon>Acinetobacter</taxon>
    </lineage>
</organism>
<dbReference type="PROSITE" id="PS50035">
    <property type="entry name" value="PLD"/>
    <property type="match status" value="2"/>
</dbReference>
<accession>A0A1P8Z7S7</accession>
<evidence type="ECO:0000313" key="2">
    <source>
        <dbReference type="EMBL" id="AQD20577.1"/>
    </source>
</evidence>
<dbReference type="GO" id="GO:0004630">
    <property type="term" value="F:phospholipase D activity"/>
    <property type="evidence" value="ECO:0007669"/>
    <property type="project" value="UniProtKB-EC"/>
</dbReference>
<dbReference type="GO" id="GO:0030572">
    <property type="term" value="F:phosphatidyltransferase activity"/>
    <property type="evidence" value="ECO:0007669"/>
    <property type="project" value="UniProtKB-ARBA"/>
</dbReference>
<dbReference type="PANTHER" id="PTHR21248:SF12">
    <property type="entry name" value="CARDIOLIPIN SYNTHASE C"/>
    <property type="match status" value="1"/>
</dbReference>
<sequence>MQLDNHLKGIIIGMTLTGLTGCELPPNISEYTEHKHTPSRPWINDDAKDEKIRQGLTAYLAMEDAFSSIASRIHLIRNAKNTLELQYYIWNNDFIGHLMFAELLRAADRGVKIKLLIDDQNGTQLDPTLKVLSLHPNFEIKIFNPYKYRHLRVLDYFFRMKYVNQRMHNKLIIADGVMAVTGGRNISREYFDASQEFQFTDMDILFSGKAVEQANQVFSEFWLHELSYSSQQLLGFGTVDQLIALRKEYDLIENSRNPTEERISQAQELINQYLQERPINWAKAYFVADSPKKIKGLATGNELIYNQMISILGEPKNHLELVSAYFVPTEIGQKYLSNISKNGINVRILTNSLPANDVALVHAFYGKYRKSLLEHGVQLYEFKPYQERKRRTWYEVATGNVIPSKGKNSSSLHAKFFDVDGKVFIGSFNFDPRSVNLNTEVGLVIESEALQKQITLNLDKHLPQIAYKLKLDQKGNIVWLEQKKDGKVIEHQNEPGTSRFQRFMMDTVSRLPIEWMM</sequence>
<dbReference type="EC" id="3.1.4.4" evidence="2"/>
<proteinExistence type="predicted"/>
<dbReference type="GO" id="GO:0032049">
    <property type="term" value="P:cardiolipin biosynthetic process"/>
    <property type="evidence" value="ECO:0007669"/>
    <property type="project" value="UniProtKB-ARBA"/>
</dbReference>
<keyword evidence="2" id="KW-0378">Hydrolase</keyword>